<dbReference type="RefSeq" id="WP_006022628.1">
    <property type="nucleotide sequence ID" value="NZ_BMHC01000001.1"/>
</dbReference>
<evidence type="ECO:0000313" key="2">
    <source>
        <dbReference type="EMBL" id="QOZ58328.1"/>
    </source>
</evidence>
<dbReference type="OrthoDB" id="8255442at2"/>
<dbReference type="EMBL" id="CP030057">
    <property type="protein sequence ID" value="QOZ58328.1"/>
    <property type="molecule type" value="Genomic_DNA"/>
</dbReference>
<dbReference type="AlphaFoldDB" id="A0A410V0T4"/>
<evidence type="ECO:0000313" key="3">
    <source>
        <dbReference type="Proteomes" id="UP000593880"/>
    </source>
</evidence>
<name>A0A410V0T4_9BRAD</name>
<proteinExistence type="predicted"/>
<dbReference type="Proteomes" id="UP000593880">
    <property type="component" value="Chromosome"/>
</dbReference>
<sequence>MSHYSERVILARHHVAKGRQIVERQQRMVRKGGANIAEALKLLALFEATQNIFEDDLERILREERNC</sequence>
<protein>
    <submittedName>
        <fullName evidence="1">Uncharacterized protein</fullName>
    </submittedName>
</protein>
<reference evidence="1" key="1">
    <citation type="journal article" date="2014" name="Int. J. Syst. Evol. Microbiol.">
        <title>Complete genome sequence of Corynebacterium casei LMG S-19264T (=DSM 44701T), isolated from a smear-ripened cheese.</title>
        <authorList>
            <consortium name="US DOE Joint Genome Institute (JGI-PGF)"/>
            <person name="Walter F."/>
            <person name="Albersmeier A."/>
            <person name="Kalinowski J."/>
            <person name="Ruckert C."/>
        </authorList>
    </citation>
    <scope>NUCLEOTIDE SEQUENCE</scope>
    <source>
        <strain evidence="1">CGMCC 1.15034</strain>
    </source>
</reference>
<accession>A0A410V0T4</accession>
<evidence type="ECO:0000313" key="4">
    <source>
        <dbReference type="Proteomes" id="UP000625079"/>
    </source>
</evidence>
<gene>
    <name evidence="1" type="ORF">GCM10010987_10800</name>
    <name evidence="2" type="ORF">XH86_05965</name>
</gene>
<keyword evidence="3" id="KW-1185">Reference proteome</keyword>
<dbReference type="Proteomes" id="UP000625079">
    <property type="component" value="Unassembled WGS sequence"/>
</dbReference>
<evidence type="ECO:0000313" key="1">
    <source>
        <dbReference type="EMBL" id="GGI20727.1"/>
    </source>
</evidence>
<reference evidence="2 3" key="2">
    <citation type="submission" date="2018-06" db="EMBL/GenBank/DDBJ databases">
        <title>Comparative genomics of rhizobia nodulating Arachis hypogaea in China.</title>
        <authorList>
            <person name="Li Y."/>
        </authorList>
    </citation>
    <scope>NUCLEOTIDE SEQUENCE [LARGE SCALE GENOMIC DNA]</scope>
    <source>
        <strain evidence="2 3">CCBAU 51658</strain>
    </source>
</reference>
<dbReference type="EMBL" id="BMHC01000001">
    <property type="protein sequence ID" value="GGI20727.1"/>
    <property type="molecule type" value="Genomic_DNA"/>
</dbReference>
<organism evidence="1 4">
    <name type="scientific">Bradyrhizobium guangdongense</name>
    <dbReference type="NCBI Taxonomy" id="1325090"/>
    <lineage>
        <taxon>Bacteria</taxon>
        <taxon>Pseudomonadati</taxon>
        <taxon>Pseudomonadota</taxon>
        <taxon>Alphaproteobacteria</taxon>
        <taxon>Hyphomicrobiales</taxon>
        <taxon>Nitrobacteraceae</taxon>
        <taxon>Bradyrhizobium</taxon>
    </lineage>
</organism>
<reference evidence="1" key="3">
    <citation type="submission" date="2022-12" db="EMBL/GenBank/DDBJ databases">
        <authorList>
            <person name="Sun Q."/>
            <person name="Zhou Y."/>
        </authorList>
    </citation>
    <scope>NUCLEOTIDE SEQUENCE</scope>
    <source>
        <strain evidence="1">CGMCC 1.15034</strain>
    </source>
</reference>